<dbReference type="SUPFAM" id="SSF54117">
    <property type="entry name" value="Interleukin 8-like chemokines"/>
    <property type="match status" value="1"/>
</dbReference>
<keyword evidence="2" id="KW-1133">Transmembrane helix</keyword>
<keyword evidence="2" id="KW-0812">Transmembrane</keyword>
<keyword evidence="5" id="KW-1185">Reference proteome</keyword>
<keyword evidence="1" id="KW-0202">Cytokine</keyword>
<dbReference type="AlphaFoldDB" id="A0AAY5EHH0"/>
<evidence type="ECO:0000256" key="2">
    <source>
        <dbReference type="SAM" id="Phobius"/>
    </source>
</evidence>
<keyword evidence="2" id="KW-0472">Membrane</keyword>
<reference evidence="4 5" key="1">
    <citation type="submission" date="2020-05" db="EMBL/GenBank/DDBJ databases">
        <title>Electrophorus electricus (electric eel) genome, fEleEle1, primary haplotype.</title>
        <authorList>
            <person name="Myers G."/>
            <person name="Meyer A."/>
            <person name="Fedrigo O."/>
            <person name="Formenti G."/>
            <person name="Rhie A."/>
            <person name="Tracey A."/>
            <person name="Sims Y."/>
            <person name="Jarvis E.D."/>
        </authorList>
    </citation>
    <scope>NUCLEOTIDE SEQUENCE [LARGE SCALE GENOMIC DNA]</scope>
</reference>
<feature type="domain" description="Chemokine interleukin-8-like" evidence="3">
    <location>
        <begin position="65"/>
        <end position="127"/>
    </location>
</feature>
<dbReference type="InterPro" id="IPR036048">
    <property type="entry name" value="Interleukin_8-like_sf"/>
</dbReference>
<feature type="transmembrane region" description="Helical" evidence="2">
    <location>
        <begin position="43"/>
        <end position="64"/>
    </location>
</feature>
<proteinExistence type="predicted"/>
<organism evidence="4 5">
    <name type="scientific">Electrophorus electricus</name>
    <name type="common">Electric eel</name>
    <name type="synonym">Gymnotus electricus</name>
    <dbReference type="NCBI Taxonomy" id="8005"/>
    <lineage>
        <taxon>Eukaryota</taxon>
        <taxon>Metazoa</taxon>
        <taxon>Chordata</taxon>
        <taxon>Craniata</taxon>
        <taxon>Vertebrata</taxon>
        <taxon>Euteleostomi</taxon>
        <taxon>Actinopterygii</taxon>
        <taxon>Neopterygii</taxon>
        <taxon>Teleostei</taxon>
        <taxon>Ostariophysi</taxon>
        <taxon>Gymnotiformes</taxon>
        <taxon>Gymnotoidei</taxon>
        <taxon>Gymnotidae</taxon>
        <taxon>Electrophorus</taxon>
    </lineage>
</organism>
<evidence type="ECO:0000256" key="1">
    <source>
        <dbReference type="ARBA" id="ARBA00022514"/>
    </source>
</evidence>
<evidence type="ECO:0000313" key="4">
    <source>
        <dbReference type="Ensembl" id="ENSEEEP00000055827.1"/>
    </source>
</evidence>
<accession>A0AAY5EHH0</accession>
<sequence>MSGPLDLSICLIIACPYTIYYCGELALKSQFGHIFHSPDKDSLSLSFFLFLSFFSTVSLVTASWDPTCCLKKLNGNIPKRRIVRYTIQTAGPCPFEAIIFQTKCGRKLCYGLNMDKAMEVKNIIDEKRQKAVSSAEQQQRNSCF</sequence>
<dbReference type="Ensembl" id="ENSEEET00000056170.1">
    <property type="protein sequence ID" value="ENSEEEP00000055827.1"/>
    <property type="gene ID" value="ENSEEEG00000026035.1"/>
</dbReference>
<dbReference type="GO" id="GO:0006955">
    <property type="term" value="P:immune response"/>
    <property type="evidence" value="ECO:0007669"/>
    <property type="project" value="InterPro"/>
</dbReference>
<dbReference type="Gene3D" id="2.40.50.40">
    <property type="match status" value="1"/>
</dbReference>
<feature type="transmembrane region" description="Helical" evidence="2">
    <location>
        <begin position="6"/>
        <end position="23"/>
    </location>
</feature>
<name>A0AAY5EHH0_ELEEL</name>
<protein>
    <recommendedName>
        <fullName evidence="3">Chemokine interleukin-8-like domain-containing protein</fullName>
    </recommendedName>
</protein>
<dbReference type="GO" id="GO:0005615">
    <property type="term" value="C:extracellular space"/>
    <property type="evidence" value="ECO:0007669"/>
    <property type="project" value="UniProtKB-KW"/>
</dbReference>
<evidence type="ECO:0000313" key="5">
    <source>
        <dbReference type="Proteomes" id="UP000314983"/>
    </source>
</evidence>
<dbReference type="Proteomes" id="UP000314983">
    <property type="component" value="Chromosome 5"/>
</dbReference>
<dbReference type="GO" id="GO:0008009">
    <property type="term" value="F:chemokine activity"/>
    <property type="evidence" value="ECO:0007669"/>
    <property type="project" value="InterPro"/>
</dbReference>
<reference evidence="4" key="2">
    <citation type="submission" date="2025-08" db="UniProtKB">
        <authorList>
            <consortium name="Ensembl"/>
        </authorList>
    </citation>
    <scope>IDENTIFICATION</scope>
</reference>
<dbReference type="Pfam" id="PF00048">
    <property type="entry name" value="IL8"/>
    <property type="match status" value="1"/>
</dbReference>
<dbReference type="SMART" id="SM00199">
    <property type="entry name" value="SCY"/>
    <property type="match status" value="1"/>
</dbReference>
<evidence type="ECO:0000259" key="3">
    <source>
        <dbReference type="SMART" id="SM00199"/>
    </source>
</evidence>
<reference evidence="4" key="3">
    <citation type="submission" date="2025-09" db="UniProtKB">
        <authorList>
            <consortium name="Ensembl"/>
        </authorList>
    </citation>
    <scope>IDENTIFICATION</scope>
</reference>
<dbReference type="InterPro" id="IPR001811">
    <property type="entry name" value="Chemokine_IL8-like_dom"/>
</dbReference>